<dbReference type="AlphaFoldDB" id="A0A251U551"/>
<dbReference type="EMBL" id="CM007897">
    <property type="protein sequence ID" value="OTG18478.1"/>
    <property type="molecule type" value="Genomic_DNA"/>
</dbReference>
<dbReference type="PANTHER" id="PTHR34835">
    <property type="entry name" value="OS07G0283600 PROTEIN-RELATED"/>
    <property type="match status" value="1"/>
</dbReference>
<dbReference type="OMA" id="IIRSTHI"/>
<evidence type="ECO:0000313" key="6">
    <source>
        <dbReference type="EMBL" id="KAF5781946.1"/>
    </source>
</evidence>
<organism evidence="7 8">
    <name type="scientific">Helianthus annuus</name>
    <name type="common">Common sunflower</name>
    <dbReference type="NCBI Taxonomy" id="4232"/>
    <lineage>
        <taxon>Eukaryota</taxon>
        <taxon>Viridiplantae</taxon>
        <taxon>Streptophyta</taxon>
        <taxon>Embryophyta</taxon>
        <taxon>Tracheophyta</taxon>
        <taxon>Spermatophyta</taxon>
        <taxon>Magnoliopsida</taxon>
        <taxon>eudicotyledons</taxon>
        <taxon>Gunneridae</taxon>
        <taxon>Pentapetalae</taxon>
        <taxon>asterids</taxon>
        <taxon>campanulids</taxon>
        <taxon>Asterales</taxon>
        <taxon>Asteraceae</taxon>
        <taxon>Asteroideae</taxon>
        <taxon>Heliantheae alliance</taxon>
        <taxon>Heliantheae</taxon>
        <taxon>Helianthus</taxon>
    </lineage>
</organism>
<feature type="compositionally biased region" description="Polar residues" evidence="4">
    <location>
        <begin position="393"/>
        <end position="404"/>
    </location>
</feature>
<comment type="similarity">
    <text evidence="1">Belongs to the peptidase C48 family.</text>
</comment>
<dbReference type="InterPro" id="IPR038765">
    <property type="entry name" value="Papain-like_cys_pep_sf"/>
</dbReference>
<dbReference type="InParanoid" id="A0A251U551"/>
<dbReference type="GO" id="GO:0006508">
    <property type="term" value="P:proteolysis"/>
    <property type="evidence" value="ECO:0007669"/>
    <property type="project" value="UniProtKB-KW"/>
</dbReference>
<keyword evidence="8" id="KW-1185">Reference proteome</keyword>
<proteinExistence type="inferred from homology"/>
<evidence type="ECO:0000256" key="2">
    <source>
        <dbReference type="ARBA" id="ARBA00022670"/>
    </source>
</evidence>
<feature type="region of interest" description="Disordered" evidence="4">
    <location>
        <begin position="388"/>
        <end position="416"/>
    </location>
</feature>
<evidence type="ECO:0000259" key="5">
    <source>
        <dbReference type="Pfam" id="PF02902"/>
    </source>
</evidence>
<evidence type="ECO:0000256" key="1">
    <source>
        <dbReference type="ARBA" id="ARBA00005234"/>
    </source>
</evidence>
<dbReference type="Gramene" id="mRNA:HanXRQr2_Chr11g0489801">
    <property type="protein sequence ID" value="mRNA:HanXRQr2_Chr11g0489801"/>
    <property type="gene ID" value="HanXRQr2_Chr11g0489801"/>
</dbReference>
<evidence type="ECO:0000256" key="3">
    <source>
        <dbReference type="ARBA" id="ARBA00022801"/>
    </source>
</evidence>
<dbReference type="PANTHER" id="PTHR34835:SF90">
    <property type="entry name" value="AMINOTRANSFERASE-LIKE PLANT MOBILE DOMAIN-CONTAINING PROTEIN"/>
    <property type="match status" value="1"/>
</dbReference>
<feature type="compositionally biased region" description="Basic and acidic residues" evidence="4">
    <location>
        <begin position="10"/>
        <end position="21"/>
    </location>
</feature>
<dbReference type="Gene3D" id="3.40.395.10">
    <property type="entry name" value="Adenoviral Proteinase, Chain A"/>
    <property type="match status" value="1"/>
</dbReference>
<evidence type="ECO:0000256" key="4">
    <source>
        <dbReference type="SAM" id="MobiDB-lite"/>
    </source>
</evidence>
<feature type="domain" description="Ubiquitin-like protease family profile" evidence="5">
    <location>
        <begin position="744"/>
        <end position="872"/>
    </location>
</feature>
<dbReference type="Pfam" id="PF02902">
    <property type="entry name" value="Peptidase_C48"/>
    <property type="match status" value="1"/>
</dbReference>
<feature type="compositionally biased region" description="Basic residues" evidence="4">
    <location>
        <begin position="93"/>
        <end position="103"/>
    </location>
</feature>
<gene>
    <name evidence="7" type="ORF">HannXRQ_Chr08g0223541</name>
    <name evidence="6" type="ORF">HanXRQr2_Chr11g0489801</name>
</gene>
<reference evidence="6 8" key="1">
    <citation type="journal article" date="2017" name="Nature">
        <title>The sunflower genome provides insights into oil metabolism, flowering and Asterid evolution.</title>
        <authorList>
            <person name="Badouin H."/>
            <person name="Gouzy J."/>
            <person name="Grassa C.J."/>
            <person name="Murat F."/>
            <person name="Staton S.E."/>
            <person name="Cottret L."/>
            <person name="Lelandais-Briere C."/>
            <person name="Owens G.L."/>
            <person name="Carrere S."/>
            <person name="Mayjonade B."/>
            <person name="Legrand L."/>
            <person name="Gill N."/>
            <person name="Kane N.C."/>
            <person name="Bowers J.E."/>
            <person name="Hubner S."/>
            <person name="Bellec A."/>
            <person name="Berard A."/>
            <person name="Berges H."/>
            <person name="Blanchet N."/>
            <person name="Boniface M.C."/>
            <person name="Brunel D."/>
            <person name="Catrice O."/>
            <person name="Chaidir N."/>
            <person name="Claudel C."/>
            <person name="Donnadieu C."/>
            <person name="Faraut T."/>
            <person name="Fievet G."/>
            <person name="Helmstetter N."/>
            <person name="King M."/>
            <person name="Knapp S.J."/>
            <person name="Lai Z."/>
            <person name="Le Paslier M.C."/>
            <person name="Lippi Y."/>
            <person name="Lorenzon L."/>
            <person name="Mandel J.R."/>
            <person name="Marage G."/>
            <person name="Marchand G."/>
            <person name="Marquand E."/>
            <person name="Bret-Mestries E."/>
            <person name="Morien E."/>
            <person name="Nambeesan S."/>
            <person name="Nguyen T."/>
            <person name="Pegot-Espagnet P."/>
            <person name="Pouilly N."/>
            <person name="Raftis F."/>
            <person name="Sallet E."/>
            <person name="Schiex T."/>
            <person name="Thomas J."/>
            <person name="Vandecasteele C."/>
            <person name="Vares D."/>
            <person name="Vear F."/>
            <person name="Vautrin S."/>
            <person name="Crespi M."/>
            <person name="Mangin B."/>
            <person name="Burke J.M."/>
            <person name="Salse J."/>
            <person name="Munos S."/>
            <person name="Vincourt P."/>
            <person name="Rieseberg L.H."/>
            <person name="Langlade N.B."/>
        </authorList>
    </citation>
    <scope>NUCLEOTIDE SEQUENCE [LARGE SCALE GENOMIC DNA]</scope>
    <source>
        <strain evidence="8">cv. SF193</strain>
        <tissue evidence="6">Leaves</tissue>
    </source>
</reference>
<evidence type="ECO:0000313" key="8">
    <source>
        <dbReference type="Proteomes" id="UP000215914"/>
    </source>
</evidence>
<keyword evidence="3" id="KW-0378">Hydrolase</keyword>
<name>A0A251U551_HELAN</name>
<dbReference type="Proteomes" id="UP000215914">
    <property type="component" value="Chromosome 8"/>
</dbReference>
<accession>A0A251U551</accession>
<keyword evidence="2 7" id="KW-0645">Protease</keyword>
<dbReference type="InterPro" id="IPR003653">
    <property type="entry name" value="Peptidase_C48_C"/>
</dbReference>
<sequence>MLKDNTVQCDSKRAKRQCEQHDSDDDFETPMPKGISVNKKEDQPHKQLSSSCQIVTKSKQSSAKTKKRKEPVNDNGSDDDFESPKKDNDIQSPKKRCKNGKRKVNNDRPHVYKDITTTRIRTRSCPANFCEMVQSLNVAQLAVVEEIGFSSVLQLDVHMVPTCLGYWLVTNYDVESNNLDIGTRKIEITRELVRDVLGIPMGDKQVVEMGKPSYSDPVIAEFRNQYGARSKLKKVKEVIETIKASDESGRIFKLNFLVVFNTIMGETTKGSTVLMRFLPSVTTDVDIKDLDWCSYIVTLLKNTKAGWSGLEHFNGPLTFLALVYAHEKGKSLMTTIPAIQHYGTVSLMYLEDDLFANTYTFLSHLEEAIRLKDEENVIDKEGVKNNEKEGCGTTITENEGSSSYEPYDLVSSPTNPTNENELRILIEKKVGQIDKLMTEVEGLMTEVEGLITRGIDKYPNDDGIKQVAVEWEINLQKYRDKKRDVSGNKVQNVTEINNQAGMSLSESTEEEIGFLTMEQLEKDAFMKIAILERKQTNQAKPSDKPSFDFMSQLTPLDEADYTNTPTRDGTAKHNDDVNVARLLKKMPILRTDDGFDEQEVVMETPPNQILAPLPISVVKQISKIKETRPTRNKTLPAILRSPFTRKKVSLATRWSKAEINISETIFAANKDVWNTVFETKHGIIVPRVSLETMYPGLMVHISVLDCWSAVLNSEDKFRNKKDPKRMFCYCNMLGDKDFDITVNEEERIKTFNTNMDRILRDTEKKTIIGFDLLFIPILYSKHYYVICFNLTQPQVHVIDNLASKADFDAKYGQRPQIMQKTLCSYLEIVGHPLASELKMCKPVRLEMPWRTHYNSVDCGIFVMRHMETYKCTPIKVWLCGLLKEVEGQRGQLNDLRVKYLVKILMSDINIQKDAIVAEVRQFAKVRDEEKEALKKSRFERIKERVESAI</sequence>
<feature type="compositionally biased region" description="Polar residues" evidence="4">
    <location>
        <begin position="46"/>
        <end position="56"/>
    </location>
</feature>
<dbReference type="EMBL" id="MNCJ02000326">
    <property type="protein sequence ID" value="KAF5781946.1"/>
    <property type="molecule type" value="Genomic_DNA"/>
</dbReference>
<reference evidence="7" key="2">
    <citation type="submission" date="2017-02" db="EMBL/GenBank/DDBJ databases">
        <title>Sunflower complete genome.</title>
        <authorList>
            <person name="Langlade N."/>
            <person name="Munos S."/>
        </authorList>
    </citation>
    <scope>NUCLEOTIDE SEQUENCE [LARGE SCALE GENOMIC DNA]</scope>
    <source>
        <tissue evidence="7">Leaves</tissue>
    </source>
</reference>
<evidence type="ECO:0000313" key="7">
    <source>
        <dbReference type="EMBL" id="OTG18478.1"/>
    </source>
</evidence>
<reference evidence="6" key="3">
    <citation type="submission" date="2020-06" db="EMBL/GenBank/DDBJ databases">
        <title>Helianthus annuus Genome sequencing and assembly Release 2.</title>
        <authorList>
            <person name="Gouzy J."/>
            <person name="Langlade N."/>
            <person name="Munos S."/>
        </authorList>
    </citation>
    <scope>NUCLEOTIDE SEQUENCE</scope>
    <source>
        <tissue evidence="6">Leaves</tissue>
    </source>
</reference>
<feature type="region of interest" description="Disordered" evidence="4">
    <location>
        <begin position="1"/>
        <end position="109"/>
    </location>
</feature>
<protein>
    <submittedName>
        <fullName evidence="7">Putative ulp1 protease family, C-terminal catalytic domain-containing protein</fullName>
    </submittedName>
    <submittedName>
        <fullName evidence="6">Ulp1 protease family catalytic domain, papain-like cysteine peptidase superfamily</fullName>
    </submittedName>
</protein>
<dbReference type="GO" id="GO:0008234">
    <property type="term" value="F:cysteine-type peptidase activity"/>
    <property type="evidence" value="ECO:0007669"/>
    <property type="project" value="InterPro"/>
</dbReference>
<dbReference type="SUPFAM" id="SSF54001">
    <property type="entry name" value="Cysteine proteinases"/>
    <property type="match status" value="1"/>
</dbReference>